<dbReference type="SUPFAM" id="SSF52540">
    <property type="entry name" value="P-loop containing nucleoside triphosphate hydrolases"/>
    <property type="match status" value="1"/>
</dbReference>
<organism evidence="2 3">
    <name type="scientific">Clytia hemisphaerica</name>
    <dbReference type="NCBI Taxonomy" id="252671"/>
    <lineage>
        <taxon>Eukaryota</taxon>
        <taxon>Metazoa</taxon>
        <taxon>Cnidaria</taxon>
        <taxon>Hydrozoa</taxon>
        <taxon>Hydroidolina</taxon>
        <taxon>Leptothecata</taxon>
        <taxon>Obeliida</taxon>
        <taxon>Clytiidae</taxon>
        <taxon>Clytia</taxon>
    </lineage>
</organism>
<feature type="compositionally biased region" description="Polar residues" evidence="1">
    <location>
        <begin position="551"/>
        <end position="560"/>
    </location>
</feature>
<evidence type="ECO:0000313" key="2">
    <source>
        <dbReference type="EnsemblMetazoa" id="CLYHEMP015568.1"/>
    </source>
</evidence>
<feature type="region of interest" description="Disordered" evidence="1">
    <location>
        <begin position="253"/>
        <end position="274"/>
    </location>
</feature>
<keyword evidence="3" id="KW-1185">Reference proteome</keyword>
<dbReference type="Proteomes" id="UP000594262">
    <property type="component" value="Unplaced"/>
</dbReference>
<sequence>LSGSPRAFVKYLYNPDRTPHPEPFIKGVENSFGNPRIRKRFYKKYYQLLMHGQFPHKETKLCLVGPPDSGKTSWFTPFQGIIPARYIAGVMNDGRFSAAMIESNTQIVMMDEWTPDSLSCEDAKRVLQGGMNFVPQKHKNGLRINYNSGFFITTNEYPDFGNQTDCDAIRKRLEVFQTSSLKRRDTSVSGWLRMNCMEVFHYLADYLRDEPIFDAPSHLQPNAVQTGAIYNDFDFNPMSLMYRDEMDRFCLSQPPSAGTNAATNENVDDEDEANNDDNTALVQALDHAIIQADRNEGILYEDLQWETELFDNVSEVCDTDYIEKVITLAANVHDVWDSLQLTENAKNMFRRRLRINWEGPDTVYDAWLVRKGCKRSWFDYPLLYSKYPDFDPEAEQEPPTQKPLTQQEARPSSASEESFSEITSYQPPRPDLVPEAKTPTRTPPSSPKLVIPESPVIPKPSTDSESSINNDVFDELPAVTSSAPNKATKRRSLSLKRCTSTIFDQSHQLVTLTSDEEERASKKVKGSDSDSSIEFDVTRKVDGTDTPIINVPSSTSSDSD</sequence>
<feature type="region of interest" description="Disordered" evidence="1">
    <location>
        <begin position="514"/>
        <end position="560"/>
    </location>
</feature>
<protein>
    <recommendedName>
        <fullName evidence="4">SF3 helicase domain-containing protein</fullName>
    </recommendedName>
</protein>
<dbReference type="Gene3D" id="3.40.50.300">
    <property type="entry name" value="P-loop containing nucleotide triphosphate hydrolases"/>
    <property type="match status" value="1"/>
</dbReference>
<evidence type="ECO:0008006" key="4">
    <source>
        <dbReference type="Google" id="ProtNLM"/>
    </source>
</evidence>
<feature type="compositionally biased region" description="Basic and acidic residues" evidence="1">
    <location>
        <begin position="519"/>
        <end position="528"/>
    </location>
</feature>
<reference evidence="2" key="1">
    <citation type="submission" date="2021-01" db="UniProtKB">
        <authorList>
            <consortium name="EnsemblMetazoa"/>
        </authorList>
    </citation>
    <scope>IDENTIFICATION</scope>
</reference>
<dbReference type="AlphaFoldDB" id="A0A7M5X1I1"/>
<feature type="compositionally biased region" description="Polar residues" evidence="1">
    <location>
        <begin position="398"/>
        <end position="426"/>
    </location>
</feature>
<dbReference type="OrthoDB" id="6034936at2759"/>
<dbReference type="EnsemblMetazoa" id="CLYHEMT015568.1">
    <property type="protein sequence ID" value="CLYHEMP015568.1"/>
    <property type="gene ID" value="CLYHEMG015568"/>
</dbReference>
<name>A0A7M5X1I1_9CNID</name>
<proteinExistence type="predicted"/>
<feature type="region of interest" description="Disordered" evidence="1">
    <location>
        <begin position="389"/>
        <end position="492"/>
    </location>
</feature>
<accession>A0A7M5X1I1</accession>
<feature type="compositionally biased region" description="Polar residues" evidence="1">
    <location>
        <begin position="461"/>
        <end position="470"/>
    </location>
</feature>
<dbReference type="InterPro" id="IPR027417">
    <property type="entry name" value="P-loop_NTPase"/>
</dbReference>
<evidence type="ECO:0000313" key="3">
    <source>
        <dbReference type="Proteomes" id="UP000594262"/>
    </source>
</evidence>
<evidence type="ECO:0000256" key="1">
    <source>
        <dbReference type="SAM" id="MobiDB-lite"/>
    </source>
</evidence>